<name>A0AAW1DXD9_ZOAVI</name>
<organism evidence="2 3">
    <name type="scientific">Zoarces viviparus</name>
    <name type="common">Viviparous eelpout</name>
    <name type="synonym">Blennius viviparus</name>
    <dbReference type="NCBI Taxonomy" id="48416"/>
    <lineage>
        <taxon>Eukaryota</taxon>
        <taxon>Metazoa</taxon>
        <taxon>Chordata</taxon>
        <taxon>Craniata</taxon>
        <taxon>Vertebrata</taxon>
        <taxon>Euteleostomi</taxon>
        <taxon>Actinopterygii</taxon>
        <taxon>Neopterygii</taxon>
        <taxon>Teleostei</taxon>
        <taxon>Neoteleostei</taxon>
        <taxon>Acanthomorphata</taxon>
        <taxon>Eupercaria</taxon>
        <taxon>Perciformes</taxon>
        <taxon>Cottioidei</taxon>
        <taxon>Zoarcales</taxon>
        <taxon>Zoarcidae</taxon>
        <taxon>Zoarcinae</taxon>
        <taxon>Zoarces</taxon>
    </lineage>
</organism>
<feature type="region of interest" description="Disordered" evidence="1">
    <location>
        <begin position="59"/>
        <end position="100"/>
    </location>
</feature>
<evidence type="ECO:0000313" key="3">
    <source>
        <dbReference type="Proteomes" id="UP001488805"/>
    </source>
</evidence>
<keyword evidence="3" id="KW-1185">Reference proteome</keyword>
<sequence length="193" mass="20724">MDRRNPDWWVWSARPPPCLLSQHSGSLVMLREEEEEEEAGEHRAACCCSTGYHDQSVGQAADARWSTSQPPIVSRIPSSSGPAGRGPGAPPSLQPETAMGAGGGHLAGGRCWEGPRMETQGCVCVCGQREAGGLGPCWPGSPYVYGVRRNLVVGVEVVEEVAVEDTLEVITEDVYTDDLLDAELLQDAQMYPT</sequence>
<dbReference type="AlphaFoldDB" id="A0AAW1DXD9"/>
<accession>A0AAW1DXD9</accession>
<dbReference type="EMBL" id="JBCEZU010000597">
    <property type="protein sequence ID" value="KAK9514377.1"/>
    <property type="molecule type" value="Genomic_DNA"/>
</dbReference>
<protein>
    <submittedName>
        <fullName evidence="2">Uncharacterized protein</fullName>
    </submittedName>
</protein>
<dbReference type="Proteomes" id="UP001488805">
    <property type="component" value="Unassembled WGS sequence"/>
</dbReference>
<evidence type="ECO:0000313" key="2">
    <source>
        <dbReference type="EMBL" id="KAK9514377.1"/>
    </source>
</evidence>
<evidence type="ECO:0000256" key="1">
    <source>
        <dbReference type="SAM" id="MobiDB-lite"/>
    </source>
</evidence>
<proteinExistence type="predicted"/>
<comment type="caution">
    <text evidence="2">The sequence shown here is derived from an EMBL/GenBank/DDBJ whole genome shotgun (WGS) entry which is preliminary data.</text>
</comment>
<gene>
    <name evidence="2" type="ORF">VZT92_027849</name>
</gene>
<reference evidence="2 3" key="1">
    <citation type="journal article" date="2024" name="Genome Biol. Evol.">
        <title>Chromosome-level genome assembly of the viviparous eelpout Zoarces viviparus.</title>
        <authorList>
            <person name="Fuhrmann N."/>
            <person name="Brasseur M.V."/>
            <person name="Bakowski C.E."/>
            <person name="Podsiadlowski L."/>
            <person name="Prost S."/>
            <person name="Krehenwinkel H."/>
            <person name="Mayer C."/>
        </authorList>
    </citation>
    <scope>NUCLEOTIDE SEQUENCE [LARGE SCALE GENOMIC DNA]</scope>
    <source>
        <strain evidence="2">NO-MEL_2022_Ind0_liver</strain>
    </source>
</reference>